<evidence type="ECO:0000256" key="1">
    <source>
        <dbReference type="ARBA" id="ARBA00023015"/>
    </source>
</evidence>
<evidence type="ECO:0000256" key="3">
    <source>
        <dbReference type="ARBA" id="ARBA00023163"/>
    </source>
</evidence>
<dbReference type="Gene3D" id="1.10.10.10">
    <property type="entry name" value="Winged helix-like DNA-binding domain superfamily/Winged helix DNA-binding domain"/>
    <property type="match status" value="1"/>
</dbReference>
<keyword evidence="1" id="KW-0805">Transcription regulation</keyword>
<dbReference type="InterPro" id="IPR000524">
    <property type="entry name" value="Tscrpt_reg_HTH_GntR"/>
</dbReference>
<dbReference type="Proteomes" id="UP000287687">
    <property type="component" value="Unassembled WGS sequence"/>
</dbReference>
<dbReference type="PROSITE" id="PS50949">
    <property type="entry name" value="HTH_GNTR"/>
    <property type="match status" value="1"/>
</dbReference>
<sequence length="238" mass="26291">MAGLIFTPQKKERLGDKLYGQILQQIVSGVLREGDRLPSENQMCQSFNVSRPVVRQALLRLQADGLVASRQGAGTFVQKRPPEGLTRFAEPSDVSEILRCLELRMAVESQAAALAALRHTAPQLADIENALNGIRTEMNTGNLAVSADFAFHHAVAAASGNVLFLQVLQTLHGLIERGMTVALSLTREGSPERAKRVFGEHHAIYKAIEQRNMQGAELAMRYHLDRLRQRVTDGQRDC</sequence>
<dbReference type="SMART" id="SM00895">
    <property type="entry name" value="FCD"/>
    <property type="match status" value="1"/>
</dbReference>
<dbReference type="SMART" id="SM00345">
    <property type="entry name" value="HTH_GNTR"/>
    <property type="match status" value="1"/>
</dbReference>
<dbReference type="GO" id="GO:0003700">
    <property type="term" value="F:DNA-binding transcription factor activity"/>
    <property type="evidence" value="ECO:0007669"/>
    <property type="project" value="InterPro"/>
</dbReference>
<organism evidence="5 6">
    <name type="scientific">Neorhizobium lilium</name>
    <dbReference type="NCBI Taxonomy" id="2503024"/>
    <lineage>
        <taxon>Bacteria</taxon>
        <taxon>Pseudomonadati</taxon>
        <taxon>Pseudomonadota</taxon>
        <taxon>Alphaproteobacteria</taxon>
        <taxon>Hyphomicrobiales</taxon>
        <taxon>Rhizobiaceae</taxon>
        <taxon>Rhizobium/Agrobacterium group</taxon>
        <taxon>Neorhizobium</taxon>
    </lineage>
</organism>
<keyword evidence="3" id="KW-0804">Transcription</keyword>
<dbReference type="OrthoDB" id="9028214at2"/>
<evidence type="ECO:0000313" key="5">
    <source>
        <dbReference type="EMBL" id="RWX81197.1"/>
    </source>
</evidence>
<dbReference type="PANTHER" id="PTHR43537:SF5">
    <property type="entry name" value="UXU OPERON TRANSCRIPTIONAL REGULATOR"/>
    <property type="match status" value="1"/>
</dbReference>
<evidence type="ECO:0000259" key="4">
    <source>
        <dbReference type="PROSITE" id="PS50949"/>
    </source>
</evidence>
<dbReference type="InterPro" id="IPR008920">
    <property type="entry name" value="TF_FadR/GntR_C"/>
</dbReference>
<keyword evidence="2" id="KW-0238">DNA-binding</keyword>
<dbReference type="RefSeq" id="WP_128441023.1">
    <property type="nucleotide sequence ID" value="NZ_SBIP01000001.1"/>
</dbReference>
<dbReference type="PRINTS" id="PR00035">
    <property type="entry name" value="HTHGNTR"/>
</dbReference>
<reference evidence="5 6" key="1">
    <citation type="submission" date="2019-01" db="EMBL/GenBank/DDBJ databases">
        <title>The draft genome of Rhizobium sp. 24NR.</title>
        <authorList>
            <person name="Liu L."/>
            <person name="Liang L."/>
            <person name="Shi S."/>
            <person name="Xu L."/>
            <person name="Wang X."/>
            <person name="Li L."/>
            <person name="Zhang X."/>
        </authorList>
    </citation>
    <scope>NUCLEOTIDE SEQUENCE [LARGE SCALE GENOMIC DNA]</scope>
    <source>
        <strain evidence="5 6">24NR</strain>
    </source>
</reference>
<dbReference type="PANTHER" id="PTHR43537">
    <property type="entry name" value="TRANSCRIPTIONAL REGULATOR, GNTR FAMILY"/>
    <property type="match status" value="1"/>
</dbReference>
<evidence type="ECO:0000256" key="2">
    <source>
        <dbReference type="ARBA" id="ARBA00023125"/>
    </source>
</evidence>
<protein>
    <submittedName>
        <fullName evidence="5">FadR family transcriptional regulator</fullName>
    </submittedName>
</protein>
<comment type="caution">
    <text evidence="5">The sequence shown here is derived from an EMBL/GenBank/DDBJ whole genome shotgun (WGS) entry which is preliminary data.</text>
</comment>
<name>A0A3S3T3F3_9HYPH</name>
<feature type="domain" description="HTH gntR-type" evidence="4">
    <location>
        <begin position="12"/>
        <end position="80"/>
    </location>
</feature>
<dbReference type="InterPro" id="IPR036388">
    <property type="entry name" value="WH-like_DNA-bd_sf"/>
</dbReference>
<dbReference type="EMBL" id="SBIP01000001">
    <property type="protein sequence ID" value="RWX81197.1"/>
    <property type="molecule type" value="Genomic_DNA"/>
</dbReference>
<proteinExistence type="predicted"/>
<dbReference type="SUPFAM" id="SSF46785">
    <property type="entry name" value="Winged helix' DNA-binding domain"/>
    <property type="match status" value="1"/>
</dbReference>
<dbReference type="AlphaFoldDB" id="A0A3S3T3F3"/>
<dbReference type="SUPFAM" id="SSF48008">
    <property type="entry name" value="GntR ligand-binding domain-like"/>
    <property type="match status" value="1"/>
</dbReference>
<dbReference type="Pfam" id="PF00392">
    <property type="entry name" value="GntR"/>
    <property type="match status" value="1"/>
</dbReference>
<dbReference type="InterPro" id="IPR036390">
    <property type="entry name" value="WH_DNA-bd_sf"/>
</dbReference>
<dbReference type="GO" id="GO:0003677">
    <property type="term" value="F:DNA binding"/>
    <property type="evidence" value="ECO:0007669"/>
    <property type="project" value="UniProtKB-KW"/>
</dbReference>
<dbReference type="InterPro" id="IPR011711">
    <property type="entry name" value="GntR_C"/>
</dbReference>
<dbReference type="CDD" id="cd07377">
    <property type="entry name" value="WHTH_GntR"/>
    <property type="match status" value="1"/>
</dbReference>
<evidence type="ECO:0000313" key="6">
    <source>
        <dbReference type="Proteomes" id="UP000287687"/>
    </source>
</evidence>
<accession>A0A3S3T3F3</accession>
<gene>
    <name evidence="5" type="ORF">EPK99_02390</name>
</gene>
<keyword evidence="6" id="KW-1185">Reference proteome</keyword>
<dbReference type="Pfam" id="PF07729">
    <property type="entry name" value="FCD"/>
    <property type="match status" value="1"/>
</dbReference>
<dbReference type="Gene3D" id="1.20.120.530">
    <property type="entry name" value="GntR ligand-binding domain-like"/>
    <property type="match status" value="1"/>
</dbReference>